<dbReference type="InterPro" id="IPR011079">
    <property type="entry name" value="Ala_racemase_C"/>
</dbReference>
<dbReference type="GO" id="GO:0008784">
    <property type="term" value="F:alanine racemase activity"/>
    <property type="evidence" value="ECO:0007669"/>
    <property type="project" value="UniProtKB-EC"/>
</dbReference>
<name>A0ABS4KV66_9CLOT</name>
<comment type="cofactor">
    <cofactor evidence="1 4">
        <name>pyridoxal 5'-phosphate</name>
        <dbReference type="ChEBI" id="CHEBI:597326"/>
    </cofactor>
</comment>
<organism evidence="6 7">
    <name type="scientific">Clostridium algifaecis</name>
    <dbReference type="NCBI Taxonomy" id="1472040"/>
    <lineage>
        <taxon>Bacteria</taxon>
        <taxon>Bacillati</taxon>
        <taxon>Bacillota</taxon>
        <taxon>Clostridia</taxon>
        <taxon>Eubacteriales</taxon>
        <taxon>Clostridiaceae</taxon>
        <taxon>Clostridium</taxon>
    </lineage>
</organism>
<dbReference type="InterPro" id="IPR009006">
    <property type="entry name" value="Ala_racemase/Decarboxylase_C"/>
</dbReference>
<dbReference type="PANTHER" id="PTHR30511">
    <property type="entry name" value="ALANINE RACEMASE"/>
    <property type="match status" value="1"/>
</dbReference>
<dbReference type="SMART" id="SM01005">
    <property type="entry name" value="Ala_racemase_C"/>
    <property type="match status" value="1"/>
</dbReference>
<accession>A0ABS4KV66</accession>
<dbReference type="HAMAP" id="MF_01201">
    <property type="entry name" value="Ala_racemase"/>
    <property type="match status" value="1"/>
</dbReference>
<dbReference type="PRINTS" id="PR00992">
    <property type="entry name" value="ALARACEMASE"/>
</dbReference>
<dbReference type="InterPro" id="IPR029066">
    <property type="entry name" value="PLP-binding_barrel"/>
</dbReference>
<comment type="function">
    <text evidence="4">Catalyzes the interconversion of L-alanine and D-alanine. May also act on other amino acids.</text>
</comment>
<feature type="active site" description="Proton acceptor; specific for D-alanine" evidence="4">
    <location>
        <position position="38"/>
    </location>
</feature>
<dbReference type="Pfam" id="PF00842">
    <property type="entry name" value="Ala_racemase_C"/>
    <property type="match status" value="1"/>
</dbReference>
<dbReference type="Gene3D" id="3.20.20.10">
    <property type="entry name" value="Alanine racemase"/>
    <property type="match status" value="1"/>
</dbReference>
<evidence type="ECO:0000259" key="5">
    <source>
        <dbReference type="SMART" id="SM01005"/>
    </source>
</evidence>
<dbReference type="InterPro" id="IPR020622">
    <property type="entry name" value="Ala_racemase_pyridoxalP-BS"/>
</dbReference>
<dbReference type="PROSITE" id="PS00395">
    <property type="entry name" value="ALANINE_RACEMASE"/>
    <property type="match status" value="1"/>
</dbReference>
<dbReference type="SUPFAM" id="SSF50621">
    <property type="entry name" value="Alanine racemase C-terminal domain-like"/>
    <property type="match status" value="1"/>
</dbReference>
<dbReference type="RefSeq" id="WP_209702701.1">
    <property type="nucleotide sequence ID" value="NZ_JAGGLM010000015.1"/>
</dbReference>
<dbReference type="Pfam" id="PF01168">
    <property type="entry name" value="Ala_racemase_N"/>
    <property type="match status" value="1"/>
</dbReference>
<dbReference type="SUPFAM" id="SSF51419">
    <property type="entry name" value="PLP-binding barrel"/>
    <property type="match status" value="1"/>
</dbReference>
<dbReference type="InterPro" id="IPR001608">
    <property type="entry name" value="Ala_racemase_N"/>
</dbReference>
<dbReference type="EMBL" id="JAGGLM010000015">
    <property type="protein sequence ID" value="MBP2033500.1"/>
    <property type="molecule type" value="Genomic_DNA"/>
</dbReference>
<feature type="domain" description="Alanine racemase C-terminal" evidence="5">
    <location>
        <begin position="246"/>
        <end position="374"/>
    </location>
</feature>
<proteinExistence type="inferred from homology"/>
<dbReference type="EC" id="5.1.1.1" evidence="4"/>
<feature type="binding site" evidence="4">
    <location>
        <position position="315"/>
    </location>
    <ligand>
        <name>substrate</name>
    </ligand>
</feature>
<feature type="binding site" evidence="4">
    <location>
        <position position="136"/>
    </location>
    <ligand>
        <name>substrate</name>
    </ligand>
</feature>
<evidence type="ECO:0000256" key="2">
    <source>
        <dbReference type="ARBA" id="ARBA00022898"/>
    </source>
</evidence>
<keyword evidence="3 4" id="KW-0413">Isomerase</keyword>
<evidence type="ECO:0000313" key="7">
    <source>
        <dbReference type="Proteomes" id="UP001519307"/>
    </source>
</evidence>
<dbReference type="NCBIfam" id="TIGR00492">
    <property type="entry name" value="alr"/>
    <property type="match status" value="1"/>
</dbReference>
<comment type="similarity">
    <text evidence="4">Belongs to the alanine racemase family.</text>
</comment>
<comment type="pathway">
    <text evidence="4">Amino-acid biosynthesis; D-alanine biosynthesis; D-alanine from L-alanine: step 1/1.</text>
</comment>
<sequence>MDEFFRPAWVEINLDNLIYNARQIKNKVGDRDIIGVVKADAYGHGAVEVASTLLKNGFTKLAVAILDEAIELRKNGIECPIMILGITPNFLFEDLIKYNLEPTISSYDDANSLSKMAVKYGRKIKIHIALDTGMGRIGFLPDDEGIDAVYKISQLQNIEIESLFSHFSTADESDKTYTKLQFEEYKKFYGKLMDKNVKINMKNIANSAAIMELPFTYFDEVRPGIIIYGYYPSNEVDKNKLNIKPVMTLKANIVHLKTIDKDKYVGYGRKFKSVRKTVIATLPIGYADGYSRRLSQKSKIIINDKLAPVVGNICMDQCMVDVTDVGDVSVGDEVILIGEKGNLKFNADNIASILETINYEVLCMMSKRLPRVYIKDGKILKVKNYIV</sequence>
<feature type="active site" description="Proton acceptor; specific for L-alanine" evidence="4">
    <location>
        <position position="267"/>
    </location>
</feature>
<evidence type="ECO:0000256" key="1">
    <source>
        <dbReference type="ARBA" id="ARBA00001933"/>
    </source>
</evidence>
<dbReference type="CDD" id="cd00430">
    <property type="entry name" value="PLPDE_III_AR"/>
    <property type="match status" value="1"/>
</dbReference>
<keyword evidence="2 4" id="KW-0663">Pyridoxal phosphate</keyword>
<dbReference type="Proteomes" id="UP001519307">
    <property type="component" value="Unassembled WGS sequence"/>
</dbReference>
<reference evidence="6 7" key="1">
    <citation type="submission" date="2021-03" db="EMBL/GenBank/DDBJ databases">
        <title>Genomic Encyclopedia of Type Strains, Phase IV (KMG-IV): sequencing the most valuable type-strain genomes for metagenomic binning, comparative biology and taxonomic classification.</title>
        <authorList>
            <person name="Goeker M."/>
        </authorList>
    </citation>
    <scope>NUCLEOTIDE SEQUENCE [LARGE SCALE GENOMIC DNA]</scope>
    <source>
        <strain evidence="6 7">DSM 28783</strain>
    </source>
</reference>
<evidence type="ECO:0000256" key="4">
    <source>
        <dbReference type="HAMAP-Rule" id="MF_01201"/>
    </source>
</evidence>
<evidence type="ECO:0000313" key="6">
    <source>
        <dbReference type="EMBL" id="MBP2033500.1"/>
    </source>
</evidence>
<gene>
    <name evidence="6" type="ORF">J2Z42_002203</name>
</gene>
<comment type="caution">
    <text evidence="6">The sequence shown here is derived from an EMBL/GenBank/DDBJ whole genome shotgun (WGS) entry which is preliminary data.</text>
</comment>
<protein>
    <recommendedName>
        <fullName evidence="4">Alanine racemase</fullName>
        <ecNumber evidence="4">5.1.1.1</ecNumber>
    </recommendedName>
</protein>
<dbReference type="InterPro" id="IPR000821">
    <property type="entry name" value="Ala_racemase"/>
</dbReference>
<dbReference type="PANTHER" id="PTHR30511:SF0">
    <property type="entry name" value="ALANINE RACEMASE, CATABOLIC-RELATED"/>
    <property type="match status" value="1"/>
</dbReference>
<keyword evidence="7" id="KW-1185">Reference proteome</keyword>
<dbReference type="Gene3D" id="2.40.37.10">
    <property type="entry name" value="Lyase, Ornithine Decarboxylase, Chain A, domain 1"/>
    <property type="match status" value="1"/>
</dbReference>
<comment type="catalytic activity">
    <reaction evidence="4">
        <text>L-alanine = D-alanine</text>
        <dbReference type="Rhea" id="RHEA:20249"/>
        <dbReference type="ChEBI" id="CHEBI:57416"/>
        <dbReference type="ChEBI" id="CHEBI:57972"/>
        <dbReference type="EC" id="5.1.1.1"/>
    </reaction>
</comment>
<evidence type="ECO:0000256" key="3">
    <source>
        <dbReference type="ARBA" id="ARBA00023235"/>
    </source>
</evidence>
<feature type="modified residue" description="N6-(pyridoxal phosphate)lysine" evidence="4">
    <location>
        <position position="38"/>
    </location>
</feature>